<name>A0ABY2WPQ3_9FLAO</name>
<accession>A0ABY2WPQ3</accession>
<dbReference type="Proteomes" id="UP000751614">
    <property type="component" value="Unassembled WGS sequence"/>
</dbReference>
<evidence type="ECO:0000313" key="2">
    <source>
        <dbReference type="EMBL" id="TMU56652.1"/>
    </source>
</evidence>
<evidence type="ECO:0000259" key="1">
    <source>
        <dbReference type="Pfam" id="PF13566"/>
    </source>
</evidence>
<sequence>MGSSKTIIYDSTFNGFLTLIFKAFEHKWPIINIQKQGAGASELFANTTYVKTDVALAKKVWSGVNQKNHTAVKRIYYAFLSEQSHIEILLYHYIQSIMGIVSPEVDINDIINTLNIQSNKVAREKGRMEAFVQFQLSQETGAAHIKPKYNVLPLLSKHLRQTYKGRDWQVFDDKRKYGIRFSTLGLELISNTTEVRAAV</sequence>
<keyword evidence="3" id="KW-1185">Reference proteome</keyword>
<dbReference type="NCBIfam" id="TIGR03915">
    <property type="entry name" value="SAM_7_link_chp"/>
    <property type="match status" value="1"/>
</dbReference>
<reference evidence="2 3" key="1">
    <citation type="submission" date="2019-05" db="EMBL/GenBank/DDBJ databases">
        <title>Flagellimonas sp. AsT0115, sp. nov., isolated from a marine red algae, Asparagopsis taxiformis.</title>
        <authorList>
            <person name="Kim J."/>
            <person name="Jeong S.E."/>
            <person name="Jeon C.O."/>
        </authorList>
    </citation>
    <scope>NUCLEOTIDE SEQUENCE [LARGE SCALE GENOMIC DNA]</scope>
    <source>
        <strain evidence="2 3">AsT0115</strain>
    </source>
</reference>
<dbReference type="InterPro" id="IPR025404">
    <property type="entry name" value="DUF4130"/>
</dbReference>
<dbReference type="Pfam" id="PF13566">
    <property type="entry name" value="DUF4130"/>
    <property type="match status" value="1"/>
</dbReference>
<feature type="domain" description="DUF4130" evidence="1">
    <location>
        <begin position="87"/>
        <end position="182"/>
    </location>
</feature>
<organism evidence="2 3">
    <name type="scientific">Flagellimonas algicola</name>
    <dbReference type="NCBI Taxonomy" id="2583815"/>
    <lineage>
        <taxon>Bacteria</taxon>
        <taxon>Pseudomonadati</taxon>
        <taxon>Bacteroidota</taxon>
        <taxon>Flavobacteriia</taxon>
        <taxon>Flavobacteriales</taxon>
        <taxon>Flavobacteriaceae</taxon>
        <taxon>Flagellimonas</taxon>
    </lineage>
</organism>
<comment type="caution">
    <text evidence="2">The sequence shown here is derived from an EMBL/GenBank/DDBJ whole genome shotgun (WGS) entry which is preliminary data.</text>
</comment>
<proteinExistence type="predicted"/>
<dbReference type="InterPro" id="IPR023875">
    <property type="entry name" value="DNA_repair_put"/>
</dbReference>
<gene>
    <name evidence="2" type="ORF">FGG15_03670</name>
</gene>
<evidence type="ECO:0000313" key="3">
    <source>
        <dbReference type="Proteomes" id="UP000751614"/>
    </source>
</evidence>
<dbReference type="RefSeq" id="WP_138833326.1">
    <property type="nucleotide sequence ID" value="NZ_VCNI01000001.1"/>
</dbReference>
<dbReference type="EMBL" id="VCNI01000001">
    <property type="protein sequence ID" value="TMU56652.1"/>
    <property type="molecule type" value="Genomic_DNA"/>
</dbReference>
<protein>
    <submittedName>
        <fullName evidence="2">DUF4130 domain-containing protein</fullName>
    </submittedName>
</protein>